<protein>
    <submittedName>
        <fullName evidence="10">Major facilitator superfamily domain, general substrate transporter</fullName>
    </submittedName>
</protein>
<evidence type="ECO:0000256" key="7">
    <source>
        <dbReference type="SAM" id="MobiDB-lite"/>
    </source>
</evidence>
<feature type="domain" description="Major facilitator superfamily (MFS) profile" evidence="9">
    <location>
        <begin position="73"/>
        <end position="486"/>
    </location>
</feature>
<dbReference type="GO" id="GO:0022857">
    <property type="term" value="F:transmembrane transporter activity"/>
    <property type="evidence" value="ECO:0007669"/>
    <property type="project" value="InterPro"/>
</dbReference>
<feature type="transmembrane region" description="Helical" evidence="8">
    <location>
        <begin position="393"/>
        <end position="415"/>
    </location>
</feature>
<organism evidence="10 11">
    <name type="scientific">Podospora aff. communis PSN243</name>
    <dbReference type="NCBI Taxonomy" id="3040156"/>
    <lineage>
        <taxon>Eukaryota</taxon>
        <taxon>Fungi</taxon>
        <taxon>Dikarya</taxon>
        <taxon>Ascomycota</taxon>
        <taxon>Pezizomycotina</taxon>
        <taxon>Sordariomycetes</taxon>
        <taxon>Sordariomycetidae</taxon>
        <taxon>Sordariales</taxon>
        <taxon>Podosporaceae</taxon>
        <taxon>Podospora</taxon>
    </lineage>
</organism>
<keyword evidence="11" id="KW-1185">Reference proteome</keyword>
<sequence>MSTDEKEGIRHEHPAVHETALPSPSSSSPSDSGPTDVDDAWKFLNANRQATADIPDEDTTDIKRIRRKVDLRIVPLAFFLYVLQFTDKLVLNYAGVMTLREDLKLTGNDFSNLVTSTYVAIVVWEIPTIYFLQKFPVAKYLAVNAILWGVATACGAAATNFQTMLVCRIFLGIFEATVNPSIMLIAGRWYTKPEQAPRLSFWLFGLAVGQVFGGGVSYGFQSLPSGTTMAGWRIMFILLGGLTVVFGALTFWIMPDNPMEPKWLTPQEKVALLKHISVNQTGVENKKVRMAEVWEALRDPQVWLFWLIIFLLATNAGVTVGYSATLIRNWGYTPKQATLLNMPGGAVAAVSILGPGWAVRHNIGQRWAWVLITLAPAILGAGLMSFLPNSNKPGLLAGIFLINFFPGSMTVFWNWAPANIAGATKRAFVTAMIAALSATGSAIGPQAFQAKDAPDYRPAKIMALSVMAASAILTVLLFAYYVWQNKSRRKVGDKETRDAFMSPEVWVRMTDRENKAFRYVY</sequence>
<comment type="caution">
    <text evidence="10">The sequence shown here is derived from an EMBL/GenBank/DDBJ whole genome shotgun (WGS) entry which is preliminary data.</text>
</comment>
<feature type="transmembrane region" description="Helical" evidence="8">
    <location>
        <begin position="232"/>
        <end position="254"/>
    </location>
</feature>
<feature type="transmembrane region" description="Helical" evidence="8">
    <location>
        <begin position="113"/>
        <end position="132"/>
    </location>
</feature>
<dbReference type="Pfam" id="PF07690">
    <property type="entry name" value="MFS_1"/>
    <property type="match status" value="1"/>
</dbReference>
<evidence type="ECO:0000256" key="1">
    <source>
        <dbReference type="ARBA" id="ARBA00004141"/>
    </source>
</evidence>
<dbReference type="AlphaFoldDB" id="A0AAV9GRI0"/>
<keyword evidence="4 8" id="KW-1133">Transmembrane helix</keyword>
<evidence type="ECO:0000256" key="4">
    <source>
        <dbReference type="ARBA" id="ARBA00022989"/>
    </source>
</evidence>
<dbReference type="Proteomes" id="UP001321760">
    <property type="component" value="Unassembled WGS sequence"/>
</dbReference>
<feature type="transmembrane region" description="Helical" evidence="8">
    <location>
        <begin position="303"/>
        <end position="327"/>
    </location>
</feature>
<reference evidence="10" key="2">
    <citation type="submission" date="2023-05" db="EMBL/GenBank/DDBJ databases">
        <authorList>
            <consortium name="Lawrence Berkeley National Laboratory"/>
            <person name="Steindorff A."/>
            <person name="Hensen N."/>
            <person name="Bonometti L."/>
            <person name="Westerberg I."/>
            <person name="Brannstrom I.O."/>
            <person name="Guillou S."/>
            <person name="Cros-Aarteil S."/>
            <person name="Calhoun S."/>
            <person name="Haridas S."/>
            <person name="Kuo A."/>
            <person name="Mondo S."/>
            <person name="Pangilinan J."/>
            <person name="Riley R."/>
            <person name="Labutti K."/>
            <person name="Andreopoulos B."/>
            <person name="Lipzen A."/>
            <person name="Chen C."/>
            <person name="Yanf M."/>
            <person name="Daum C."/>
            <person name="Ng V."/>
            <person name="Clum A."/>
            <person name="Ohm R."/>
            <person name="Martin F."/>
            <person name="Silar P."/>
            <person name="Natvig D."/>
            <person name="Lalanne C."/>
            <person name="Gautier V."/>
            <person name="Ament-Velasquez S.L."/>
            <person name="Kruys A."/>
            <person name="Hutchinson M.I."/>
            <person name="Powell A.J."/>
            <person name="Barry K."/>
            <person name="Miller A.N."/>
            <person name="Grigoriev I.V."/>
            <person name="Debuchy R."/>
            <person name="Gladieux P."/>
            <person name="Thoren M.H."/>
            <person name="Johannesson H."/>
        </authorList>
    </citation>
    <scope>NUCLEOTIDE SEQUENCE</scope>
    <source>
        <strain evidence="10">PSN243</strain>
    </source>
</reference>
<keyword evidence="2" id="KW-0813">Transport</keyword>
<evidence type="ECO:0000256" key="8">
    <source>
        <dbReference type="SAM" id="Phobius"/>
    </source>
</evidence>
<dbReference type="PROSITE" id="PS50850">
    <property type="entry name" value="MFS"/>
    <property type="match status" value="1"/>
</dbReference>
<keyword evidence="3 8" id="KW-0812">Transmembrane</keyword>
<feature type="transmembrane region" description="Helical" evidence="8">
    <location>
        <begin position="427"/>
        <end position="449"/>
    </location>
</feature>
<dbReference type="InterPro" id="IPR011701">
    <property type="entry name" value="MFS"/>
</dbReference>
<feature type="region of interest" description="Disordered" evidence="7">
    <location>
        <begin position="1"/>
        <end position="39"/>
    </location>
</feature>
<name>A0AAV9GRI0_9PEZI</name>
<dbReference type="GO" id="GO:0016020">
    <property type="term" value="C:membrane"/>
    <property type="evidence" value="ECO:0007669"/>
    <property type="project" value="UniProtKB-SubCell"/>
</dbReference>
<evidence type="ECO:0000313" key="10">
    <source>
        <dbReference type="EMBL" id="KAK4451030.1"/>
    </source>
</evidence>
<dbReference type="InterPro" id="IPR036259">
    <property type="entry name" value="MFS_trans_sf"/>
</dbReference>
<feature type="transmembrane region" description="Helical" evidence="8">
    <location>
        <begin position="73"/>
        <end position="93"/>
    </location>
</feature>
<feature type="transmembrane region" description="Helical" evidence="8">
    <location>
        <begin position="141"/>
        <end position="163"/>
    </location>
</feature>
<gene>
    <name evidence="10" type="ORF">QBC34DRAFT_296272</name>
</gene>
<evidence type="ECO:0000256" key="5">
    <source>
        <dbReference type="ARBA" id="ARBA00023136"/>
    </source>
</evidence>
<comment type="subcellular location">
    <subcellularLocation>
        <location evidence="1">Membrane</location>
        <topology evidence="1">Multi-pass membrane protein</topology>
    </subcellularLocation>
</comment>
<dbReference type="Gene3D" id="1.20.1250.20">
    <property type="entry name" value="MFS general substrate transporter like domains"/>
    <property type="match status" value="2"/>
</dbReference>
<feature type="transmembrane region" description="Helical" evidence="8">
    <location>
        <begin position="461"/>
        <end position="483"/>
    </location>
</feature>
<keyword evidence="5 8" id="KW-0472">Membrane</keyword>
<dbReference type="EMBL" id="MU865930">
    <property type="protein sequence ID" value="KAK4451030.1"/>
    <property type="molecule type" value="Genomic_DNA"/>
</dbReference>
<proteinExistence type="inferred from homology"/>
<accession>A0AAV9GRI0</accession>
<dbReference type="InterPro" id="IPR020846">
    <property type="entry name" value="MFS_dom"/>
</dbReference>
<evidence type="ECO:0000256" key="6">
    <source>
        <dbReference type="ARBA" id="ARBA00037968"/>
    </source>
</evidence>
<evidence type="ECO:0000313" key="11">
    <source>
        <dbReference type="Proteomes" id="UP001321760"/>
    </source>
</evidence>
<feature type="compositionally biased region" description="Low complexity" evidence="7">
    <location>
        <begin position="22"/>
        <end position="35"/>
    </location>
</feature>
<feature type="transmembrane region" description="Helical" evidence="8">
    <location>
        <begin position="199"/>
        <end position="220"/>
    </location>
</feature>
<evidence type="ECO:0000256" key="2">
    <source>
        <dbReference type="ARBA" id="ARBA00022448"/>
    </source>
</evidence>
<evidence type="ECO:0000259" key="9">
    <source>
        <dbReference type="PROSITE" id="PS50850"/>
    </source>
</evidence>
<comment type="similarity">
    <text evidence="6">Belongs to the major facilitator superfamily. Allantoate permease family.</text>
</comment>
<dbReference type="FunFam" id="1.20.1250.20:FF:000064">
    <property type="entry name" value="MFS allantoate transporter"/>
    <property type="match status" value="1"/>
</dbReference>
<evidence type="ECO:0000256" key="3">
    <source>
        <dbReference type="ARBA" id="ARBA00022692"/>
    </source>
</evidence>
<reference evidence="10" key="1">
    <citation type="journal article" date="2023" name="Mol. Phylogenet. Evol.">
        <title>Genome-scale phylogeny and comparative genomics of the fungal order Sordariales.</title>
        <authorList>
            <person name="Hensen N."/>
            <person name="Bonometti L."/>
            <person name="Westerberg I."/>
            <person name="Brannstrom I.O."/>
            <person name="Guillou S."/>
            <person name="Cros-Aarteil S."/>
            <person name="Calhoun S."/>
            <person name="Haridas S."/>
            <person name="Kuo A."/>
            <person name="Mondo S."/>
            <person name="Pangilinan J."/>
            <person name="Riley R."/>
            <person name="LaButti K."/>
            <person name="Andreopoulos B."/>
            <person name="Lipzen A."/>
            <person name="Chen C."/>
            <person name="Yan M."/>
            <person name="Daum C."/>
            <person name="Ng V."/>
            <person name="Clum A."/>
            <person name="Steindorff A."/>
            <person name="Ohm R.A."/>
            <person name="Martin F."/>
            <person name="Silar P."/>
            <person name="Natvig D.O."/>
            <person name="Lalanne C."/>
            <person name="Gautier V."/>
            <person name="Ament-Velasquez S.L."/>
            <person name="Kruys A."/>
            <person name="Hutchinson M.I."/>
            <person name="Powell A.J."/>
            <person name="Barry K."/>
            <person name="Miller A.N."/>
            <person name="Grigoriev I.V."/>
            <person name="Debuchy R."/>
            <person name="Gladieux P."/>
            <person name="Hiltunen Thoren M."/>
            <person name="Johannesson H."/>
        </authorList>
    </citation>
    <scope>NUCLEOTIDE SEQUENCE</scope>
    <source>
        <strain evidence="10">PSN243</strain>
    </source>
</reference>
<dbReference type="PANTHER" id="PTHR43791:SF40">
    <property type="entry name" value="THIAMINE PATHWAY TRANSPORTER THI73"/>
    <property type="match status" value="1"/>
</dbReference>
<dbReference type="PANTHER" id="PTHR43791">
    <property type="entry name" value="PERMEASE-RELATED"/>
    <property type="match status" value="1"/>
</dbReference>
<feature type="transmembrane region" description="Helical" evidence="8">
    <location>
        <begin position="366"/>
        <end position="387"/>
    </location>
</feature>
<feature type="compositionally biased region" description="Basic and acidic residues" evidence="7">
    <location>
        <begin position="1"/>
        <end position="16"/>
    </location>
</feature>
<feature type="transmembrane region" description="Helical" evidence="8">
    <location>
        <begin position="169"/>
        <end position="187"/>
    </location>
</feature>
<dbReference type="SUPFAM" id="SSF103473">
    <property type="entry name" value="MFS general substrate transporter"/>
    <property type="match status" value="1"/>
</dbReference>
<feature type="transmembrane region" description="Helical" evidence="8">
    <location>
        <begin position="339"/>
        <end position="359"/>
    </location>
</feature>